<evidence type="ECO:0000256" key="12">
    <source>
        <dbReference type="ARBA" id="ARBA00031542"/>
    </source>
</evidence>
<comment type="subcellular location">
    <subcellularLocation>
        <location evidence="1">Cell inner membrane</location>
        <topology evidence="1">Single-pass membrane protein</topology>
        <orientation evidence="1">Periplasmic side</orientation>
    </subcellularLocation>
</comment>
<keyword evidence="6" id="KW-0442">Lipid degradation</keyword>
<protein>
    <recommendedName>
        <fullName evidence="11">Lipase helper protein</fullName>
    </recommendedName>
    <alternativeName>
        <fullName evidence="12">Lipase modulator</fullName>
    </alternativeName>
</protein>
<feature type="region of interest" description="Disordered" evidence="13">
    <location>
        <begin position="30"/>
        <end position="55"/>
    </location>
</feature>
<keyword evidence="5" id="KW-0812">Transmembrane</keyword>
<evidence type="ECO:0000256" key="7">
    <source>
        <dbReference type="ARBA" id="ARBA00022989"/>
    </source>
</evidence>
<keyword evidence="8" id="KW-0443">Lipid metabolism</keyword>
<comment type="caution">
    <text evidence="14">The sequence shown here is derived from an EMBL/GenBank/DDBJ whole genome shotgun (WGS) entry which is preliminary data.</text>
</comment>
<reference evidence="14" key="1">
    <citation type="submission" date="2022-05" db="EMBL/GenBank/DDBJ databases">
        <title>Schlegelella sp. nov., isolated from mangrove soil.</title>
        <authorList>
            <person name="Liu Y."/>
            <person name="Ge X."/>
            <person name="Liu W."/>
        </authorList>
    </citation>
    <scope>NUCLEOTIDE SEQUENCE</scope>
    <source>
        <strain evidence="14">S2-27</strain>
    </source>
</reference>
<gene>
    <name evidence="14" type="ORF">M8A51_01765</name>
</gene>
<evidence type="ECO:0000256" key="4">
    <source>
        <dbReference type="ARBA" id="ARBA00022519"/>
    </source>
</evidence>
<evidence type="ECO:0000256" key="9">
    <source>
        <dbReference type="ARBA" id="ARBA00023136"/>
    </source>
</evidence>
<dbReference type="RefSeq" id="WP_251776390.1">
    <property type="nucleotide sequence ID" value="NZ_JAMKFE010000001.1"/>
</dbReference>
<evidence type="ECO:0000256" key="6">
    <source>
        <dbReference type="ARBA" id="ARBA00022963"/>
    </source>
</evidence>
<dbReference type="EMBL" id="JAMKFE010000001">
    <property type="protein sequence ID" value="MCM5678250.1"/>
    <property type="molecule type" value="Genomic_DNA"/>
</dbReference>
<dbReference type="SUPFAM" id="SSF158855">
    <property type="entry name" value="Lipase chaperone-like"/>
    <property type="match status" value="1"/>
</dbReference>
<keyword evidence="15" id="KW-1185">Reference proteome</keyword>
<comment type="similarity">
    <text evidence="2">Belongs to the lipase chaperone family.</text>
</comment>
<evidence type="ECO:0000313" key="15">
    <source>
        <dbReference type="Proteomes" id="UP001165541"/>
    </source>
</evidence>
<evidence type="ECO:0000256" key="5">
    <source>
        <dbReference type="ARBA" id="ARBA00022692"/>
    </source>
</evidence>
<evidence type="ECO:0000256" key="10">
    <source>
        <dbReference type="ARBA" id="ARBA00023186"/>
    </source>
</evidence>
<dbReference type="Pfam" id="PF03280">
    <property type="entry name" value="Lipase_chap"/>
    <property type="match status" value="1"/>
</dbReference>
<evidence type="ECO:0000256" key="3">
    <source>
        <dbReference type="ARBA" id="ARBA00022475"/>
    </source>
</evidence>
<proteinExistence type="inferred from homology"/>
<evidence type="ECO:0000256" key="13">
    <source>
        <dbReference type="SAM" id="MobiDB-lite"/>
    </source>
</evidence>
<keyword evidence="9" id="KW-0472">Membrane</keyword>
<dbReference type="Proteomes" id="UP001165541">
    <property type="component" value="Unassembled WGS sequence"/>
</dbReference>
<keyword evidence="7" id="KW-1133">Transmembrane helix</keyword>
<keyword evidence="10" id="KW-0143">Chaperone</keyword>
<evidence type="ECO:0000313" key="14">
    <source>
        <dbReference type="EMBL" id="MCM5678250.1"/>
    </source>
</evidence>
<keyword evidence="4" id="KW-0997">Cell inner membrane</keyword>
<evidence type="ECO:0000256" key="8">
    <source>
        <dbReference type="ARBA" id="ARBA00023098"/>
    </source>
</evidence>
<evidence type="ECO:0000256" key="11">
    <source>
        <dbReference type="ARBA" id="ARBA00030948"/>
    </source>
</evidence>
<feature type="region of interest" description="Disordered" evidence="13">
    <location>
        <begin position="246"/>
        <end position="266"/>
    </location>
</feature>
<evidence type="ECO:0000256" key="1">
    <source>
        <dbReference type="ARBA" id="ARBA00004383"/>
    </source>
</evidence>
<name>A0ABT0YHQ7_9BURK</name>
<dbReference type="InterPro" id="IPR004961">
    <property type="entry name" value="Lipase_chaperone"/>
</dbReference>
<organism evidence="14 15">
    <name type="scientific">Caldimonas mangrovi</name>
    <dbReference type="NCBI Taxonomy" id="2944811"/>
    <lineage>
        <taxon>Bacteria</taxon>
        <taxon>Pseudomonadati</taxon>
        <taxon>Pseudomonadota</taxon>
        <taxon>Betaproteobacteria</taxon>
        <taxon>Burkholderiales</taxon>
        <taxon>Sphaerotilaceae</taxon>
        <taxon>Caldimonas</taxon>
    </lineage>
</organism>
<keyword evidence="3" id="KW-1003">Cell membrane</keyword>
<accession>A0ABT0YHQ7</accession>
<evidence type="ECO:0000256" key="2">
    <source>
        <dbReference type="ARBA" id="ARBA00010358"/>
    </source>
</evidence>
<sequence length="266" mass="28923">MTDFRWGCIVVASLLFALMGAAGWWWKEPPSSARDQPKAAADLAPPTPADAYTGAGAMHPNPTVAFTGLSADVPNSMPGLHPAQLFEIGFGGGLIINADTRRAIETLLMNMSAGPSADELERLRAALREGLPFDDAEEVMKLLGNYREYSADMSRQLHQMEAPQTSQEVNEYFERVESIQRQHLGETTAAAFFEQEMLLARLSMQTVLINHDPHLDDTQKQAQIAALRARLPAHQQNLLPPAAIEETVSAGSVSPANRKPARGPNG</sequence>